<protein>
    <submittedName>
        <fullName evidence="9">MMPL family transporter</fullName>
    </submittedName>
</protein>
<feature type="transmembrane region" description="Helical" evidence="7">
    <location>
        <begin position="930"/>
        <end position="951"/>
    </location>
</feature>
<evidence type="ECO:0000313" key="10">
    <source>
        <dbReference type="Proteomes" id="UP001596233"/>
    </source>
</evidence>
<dbReference type="Gene3D" id="1.20.1640.10">
    <property type="entry name" value="Multidrug efflux transporter AcrB transmembrane domain"/>
    <property type="match status" value="2"/>
</dbReference>
<keyword evidence="5 7" id="KW-1133">Transmembrane helix</keyword>
<feature type="domain" description="Membrane transport protein MMPL" evidence="8">
    <location>
        <begin position="732"/>
        <end position="1039"/>
    </location>
</feature>
<dbReference type="SUPFAM" id="SSF82866">
    <property type="entry name" value="Multidrug efflux transporter AcrB transmembrane domain"/>
    <property type="match status" value="2"/>
</dbReference>
<evidence type="ECO:0000313" key="9">
    <source>
        <dbReference type="EMBL" id="MFC6333972.1"/>
    </source>
</evidence>
<keyword evidence="6 7" id="KW-0472">Membrane</keyword>
<feature type="transmembrane region" description="Helical" evidence="7">
    <location>
        <begin position="236"/>
        <end position="255"/>
    </location>
</feature>
<dbReference type="Pfam" id="PF03176">
    <property type="entry name" value="MMPL"/>
    <property type="match status" value="2"/>
</dbReference>
<dbReference type="InterPro" id="IPR050545">
    <property type="entry name" value="Mycobact_MmpL"/>
</dbReference>
<dbReference type="Proteomes" id="UP001596233">
    <property type="component" value="Unassembled WGS sequence"/>
</dbReference>
<comment type="subcellular location">
    <subcellularLocation>
        <location evidence="1">Cell membrane</location>
        <topology evidence="1">Multi-pass membrane protein</topology>
    </subcellularLocation>
</comment>
<keyword evidence="10" id="KW-1185">Reference proteome</keyword>
<feature type="transmembrane region" description="Helical" evidence="7">
    <location>
        <begin position="897"/>
        <end position="918"/>
    </location>
</feature>
<evidence type="ECO:0000256" key="1">
    <source>
        <dbReference type="ARBA" id="ARBA00004651"/>
    </source>
</evidence>
<evidence type="ECO:0000256" key="4">
    <source>
        <dbReference type="ARBA" id="ARBA00022692"/>
    </source>
</evidence>
<dbReference type="SUPFAM" id="SSF58104">
    <property type="entry name" value="Methyl-accepting chemotaxis protein (MCP) signaling domain"/>
    <property type="match status" value="1"/>
</dbReference>
<organism evidence="9 10">
    <name type="scientific">Paenibacillus septentrionalis</name>
    <dbReference type="NCBI Taxonomy" id="429342"/>
    <lineage>
        <taxon>Bacteria</taxon>
        <taxon>Bacillati</taxon>
        <taxon>Bacillota</taxon>
        <taxon>Bacilli</taxon>
        <taxon>Bacillales</taxon>
        <taxon>Paenibacillaceae</taxon>
        <taxon>Paenibacillus</taxon>
    </lineage>
</organism>
<feature type="transmembrane region" description="Helical" evidence="7">
    <location>
        <begin position="871"/>
        <end position="890"/>
    </location>
</feature>
<dbReference type="Gene3D" id="1.10.287.950">
    <property type="entry name" value="Methyl-accepting chemotaxis protein"/>
    <property type="match status" value="2"/>
</dbReference>
<feature type="transmembrane region" description="Helical" evidence="7">
    <location>
        <begin position="972"/>
        <end position="992"/>
    </location>
</feature>
<evidence type="ECO:0000256" key="3">
    <source>
        <dbReference type="ARBA" id="ARBA00022475"/>
    </source>
</evidence>
<dbReference type="RefSeq" id="WP_379236033.1">
    <property type="nucleotide sequence ID" value="NZ_JBHSTE010000005.1"/>
</dbReference>
<dbReference type="EMBL" id="JBHSTE010000005">
    <property type="protein sequence ID" value="MFC6333972.1"/>
    <property type="molecule type" value="Genomic_DNA"/>
</dbReference>
<accession>A0ABW1V5D7</accession>
<feature type="transmembrane region" description="Helical" evidence="7">
    <location>
        <begin position="283"/>
        <end position="305"/>
    </location>
</feature>
<dbReference type="PANTHER" id="PTHR33406:SF6">
    <property type="entry name" value="MEMBRANE PROTEIN YDGH-RELATED"/>
    <property type="match status" value="1"/>
</dbReference>
<feature type="domain" description="Membrane transport protein MMPL" evidence="8">
    <location>
        <begin position="52"/>
        <end position="365"/>
    </location>
</feature>
<dbReference type="PANTHER" id="PTHR33406">
    <property type="entry name" value="MEMBRANE PROTEIN MJ1562-RELATED"/>
    <property type="match status" value="1"/>
</dbReference>
<feature type="transmembrane region" description="Helical" evidence="7">
    <location>
        <begin position="7"/>
        <end position="26"/>
    </location>
</feature>
<sequence length="1041" mass="111372">MKGILKFRWLVIAIWIVAAVGLFIAAPNLATLVREKGQITVPDHVSSSLAAQLLAEKDGESDGGGNSTALVFYKEGGLTSPELAEIQSALEVLEQNKEQLGIISVTSYFDNEEMKEQTVSADESTMIALVNVQMNGREAVDVQHDLYEAIDFLEIEHYYTGNWLINEDVLLSSEEGLKRTELITVVFILIVLFLVFRSAVAPIVPLITVGLSYIVSQSIVAFLADQFDFPLSTFTQIFMMAILFGIGTDYCILLISRYKEEMSKHGDKHEAILTTYRTAGKTVLVSGIAVLVGFSAIGFSTFILYRSAVAVAVGIAVMIVALYTVVPFFLYTLGNKLFWPAKGKIDHGKSKLWDKVGSFSLNRPMAALLIVAIIVVPLWLTKDDLISYNSLDEIGDKYDSVKGFNLIADNFGPGEAMPTTIVVKSAQPFDTPEGMAFIEKTSRALLEQDGVAGVRSATRPLGEAMEDFLVTDQVGLLEEGLTQGQEGLMEIRDGLAEAEQALSENTPQLDAAVDGAEQLVSGSKQLQAGVDQLYTGLTELSSGMKQGALSSKQLEEGLKELETNAAALASASDELLGGYKELQTGVEQLSSGYGAIAEQQAALASGLSDVNQGMAALQAQHPELANDPTYVALAASIEQLAQGAGQLSTAISELNQGLAGIVSGFAQANTGLAEATAGQQAFATGMKQVAGGMTALRQGLEQLASGSEQGSSQVPQLSAGLGGIADGGAELQAGFSSIQEQLEQLTEGLALSVDGLEQVTDGIGSAEGYLKGLVSSPDKQLAGWYMPEEAIGSEEFAPVLDQYMSEDRKLITFDVIMEHNPYALESIEIIDSLSVVVNGQLTDTALEGADVQIGGVTSMNNDLMHMSSDDYSKTVTLMLIGIFLILLLLFRSIVIPIYVVASLLITYSTSLAITELVFVDIAGLTGISWAVPFFGFVMLIALGVDYSIFLMDRFKENADMPPTTAIHEAMKSMGSVIMSAAIILGGTFAAMLPSGVMSLLQIATLVLCGLFLYALIMLPLFIPVAVKLFGKYNWWPFVSRK</sequence>
<dbReference type="NCBIfam" id="TIGR03057">
    <property type="entry name" value="xxxLxxG_by_4"/>
    <property type="match status" value="1"/>
</dbReference>
<reference evidence="10" key="1">
    <citation type="journal article" date="2019" name="Int. J. Syst. Evol. Microbiol.">
        <title>The Global Catalogue of Microorganisms (GCM) 10K type strain sequencing project: providing services to taxonomists for standard genome sequencing and annotation.</title>
        <authorList>
            <consortium name="The Broad Institute Genomics Platform"/>
            <consortium name="The Broad Institute Genome Sequencing Center for Infectious Disease"/>
            <person name="Wu L."/>
            <person name="Ma J."/>
        </authorList>
    </citation>
    <scope>NUCLEOTIDE SEQUENCE [LARGE SCALE GENOMIC DNA]</scope>
    <source>
        <strain evidence="10">PCU 280</strain>
    </source>
</reference>
<dbReference type="InterPro" id="IPR004869">
    <property type="entry name" value="MMPL_dom"/>
</dbReference>
<name>A0ABW1V5D7_9BACL</name>
<evidence type="ECO:0000256" key="5">
    <source>
        <dbReference type="ARBA" id="ARBA00022989"/>
    </source>
</evidence>
<dbReference type="InterPro" id="IPR023908">
    <property type="entry name" value="xxxLxxG_rpt"/>
</dbReference>
<keyword evidence="4 7" id="KW-0812">Transmembrane</keyword>
<proteinExistence type="inferred from homology"/>
<keyword evidence="3" id="KW-1003">Cell membrane</keyword>
<feature type="transmembrane region" description="Helical" evidence="7">
    <location>
        <begin position="361"/>
        <end position="380"/>
    </location>
</feature>
<feature type="transmembrane region" description="Helical" evidence="7">
    <location>
        <begin position="998"/>
        <end position="1022"/>
    </location>
</feature>
<comment type="caution">
    <text evidence="9">The sequence shown here is derived from an EMBL/GenBank/DDBJ whole genome shotgun (WGS) entry which is preliminary data.</text>
</comment>
<evidence type="ECO:0000259" key="8">
    <source>
        <dbReference type="Pfam" id="PF03176"/>
    </source>
</evidence>
<evidence type="ECO:0000256" key="6">
    <source>
        <dbReference type="ARBA" id="ARBA00023136"/>
    </source>
</evidence>
<gene>
    <name evidence="9" type="ORF">ACFP56_15195</name>
</gene>
<evidence type="ECO:0000256" key="7">
    <source>
        <dbReference type="SAM" id="Phobius"/>
    </source>
</evidence>
<evidence type="ECO:0000256" key="2">
    <source>
        <dbReference type="ARBA" id="ARBA00010157"/>
    </source>
</evidence>
<feature type="transmembrane region" description="Helical" evidence="7">
    <location>
        <begin position="311"/>
        <end position="334"/>
    </location>
</feature>
<comment type="similarity">
    <text evidence="2">Belongs to the resistance-nodulation-cell division (RND) (TC 2.A.6) family. MmpL subfamily.</text>
</comment>
<feature type="transmembrane region" description="Helical" evidence="7">
    <location>
        <begin position="180"/>
        <end position="196"/>
    </location>
</feature>